<dbReference type="GO" id="GO:0009425">
    <property type="term" value="C:bacterial-type flagellum basal body"/>
    <property type="evidence" value="ECO:0007669"/>
    <property type="project" value="UniProtKB-SubCell"/>
</dbReference>
<evidence type="ECO:0000313" key="6">
    <source>
        <dbReference type="EMBL" id="MBL4932925.1"/>
    </source>
</evidence>
<dbReference type="Pfam" id="PF02049">
    <property type="entry name" value="FliE"/>
    <property type="match status" value="1"/>
</dbReference>
<name>A0A937K5Y1_9CLOT</name>
<dbReference type="NCBIfam" id="TIGR00205">
    <property type="entry name" value="fliE"/>
    <property type="match status" value="1"/>
</dbReference>
<dbReference type="InterPro" id="IPR001624">
    <property type="entry name" value="FliE"/>
</dbReference>
<gene>
    <name evidence="4 6" type="primary">fliE</name>
    <name evidence="6" type="ORF">JK634_14015</name>
</gene>
<comment type="subcellular location">
    <subcellularLocation>
        <location evidence="1 4">Bacterial flagellum basal body</location>
    </subcellularLocation>
</comment>
<evidence type="ECO:0000256" key="1">
    <source>
        <dbReference type="ARBA" id="ARBA00004117"/>
    </source>
</evidence>
<keyword evidence="6" id="KW-0969">Cilium</keyword>
<comment type="caution">
    <text evidence="6">The sequence shown here is derived from an EMBL/GenBank/DDBJ whole genome shotgun (WGS) entry which is preliminary data.</text>
</comment>
<evidence type="ECO:0000256" key="3">
    <source>
        <dbReference type="ARBA" id="ARBA00023143"/>
    </source>
</evidence>
<comment type="similarity">
    <text evidence="2 4">Belongs to the FliE family.</text>
</comment>
<dbReference type="GO" id="GO:0005198">
    <property type="term" value="F:structural molecule activity"/>
    <property type="evidence" value="ECO:0007669"/>
    <property type="project" value="UniProtKB-UniRule"/>
</dbReference>
<dbReference type="Proteomes" id="UP000623681">
    <property type="component" value="Unassembled WGS sequence"/>
</dbReference>
<dbReference type="PANTHER" id="PTHR34653">
    <property type="match status" value="1"/>
</dbReference>
<dbReference type="GO" id="GO:0003774">
    <property type="term" value="F:cytoskeletal motor activity"/>
    <property type="evidence" value="ECO:0007669"/>
    <property type="project" value="InterPro"/>
</dbReference>
<dbReference type="RefSeq" id="WP_202768306.1">
    <property type="nucleotide sequence ID" value="NZ_JAESWA010000023.1"/>
</dbReference>
<dbReference type="HAMAP" id="MF_00724">
    <property type="entry name" value="FliE"/>
    <property type="match status" value="1"/>
</dbReference>
<dbReference type="PANTHER" id="PTHR34653:SF1">
    <property type="entry name" value="FLAGELLAR HOOK-BASAL BODY COMPLEX PROTEIN FLIE"/>
    <property type="match status" value="1"/>
</dbReference>
<organism evidence="6 7">
    <name type="scientific">Clostridium paridis</name>
    <dbReference type="NCBI Taxonomy" id="2803863"/>
    <lineage>
        <taxon>Bacteria</taxon>
        <taxon>Bacillati</taxon>
        <taxon>Bacillota</taxon>
        <taxon>Clostridia</taxon>
        <taxon>Eubacteriales</taxon>
        <taxon>Clostridiaceae</taxon>
        <taxon>Clostridium</taxon>
    </lineage>
</organism>
<keyword evidence="6" id="KW-0282">Flagellum</keyword>
<dbReference type="EMBL" id="JAESWA010000023">
    <property type="protein sequence ID" value="MBL4932925.1"/>
    <property type="molecule type" value="Genomic_DNA"/>
</dbReference>
<evidence type="ECO:0000256" key="5">
    <source>
        <dbReference type="NCBIfam" id="TIGR00205"/>
    </source>
</evidence>
<reference evidence="6" key="1">
    <citation type="submission" date="2021-01" db="EMBL/GenBank/DDBJ databases">
        <title>Genome public.</title>
        <authorList>
            <person name="Liu C."/>
            <person name="Sun Q."/>
        </authorList>
    </citation>
    <scope>NUCLEOTIDE SEQUENCE</scope>
    <source>
        <strain evidence="6">YIM B02565</strain>
    </source>
</reference>
<proteinExistence type="inferred from homology"/>
<dbReference type="GO" id="GO:0071973">
    <property type="term" value="P:bacterial-type flagellum-dependent cell motility"/>
    <property type="evidence" value="ECO:0007669"/>
    <property type="project" value="InterPro"/>
</dbReference>
<keyword evidence="7" id="KW-1185">Reference proteome</keyword>
<protein>
    <recommendedName>
        <fullName evidence="4 5">Flagellar hook-basal body complex protein FliE</fullName>
    </recommendedName>
</protein>
<keyword evidence="6" id="KW-0966">Cell projection</keyword>
<accession>A0A937K5Y1</accession>
<sequence length="99" mass="11233">MKINSFIPNTDIFKSMEPNNTKTSTSGDDFLKVLKDKLQEVNDKQINANNMTDAMVKGEDVNIEDVMLSQEEAKMSLDLAVQVRNKIVDAIQELNRMQI</sequence>
<dbReference type="AlphaFoldDB" id="A0A937K5Y1"/>
<dbReference type="PRINTS" id="PR01006">
    <property type="entry name" value="FLGHOOKFLIE"/>
</dbReference>
<evidence type="ECO:0000313" key="7">
    <source>
        <dbReference type="Proteomes" id="UP000623681"/>
    </source>
</evidence>
<keyword evidence="3 4" id="KW-0975">Bacterial flagellum</keyword>
<evidence type="ECO:0000256" key="2">
    <source>
        <dbReference type="ARBA" id="ARBA00009272"/>
    </source>
</evidence>
<evidence type="ECO:0000256" key="4">
    <source>
        <dbReference type="HAMAP-Rule" id="MF_00724"/>
    </source>
</evidence>